<accession>A0A9D1UW30</accession>
<feature type="transmembrane region" description="Helical" evidence="3">
    <location>
        <begin position="33"/>
        <end position="53"/>
    </location>
</feature>
<evidence type="ECO:0000256" key="3">
    <source>
        <dbReference type="SAM" id="Phobius"/>
    </source>
</evidence>
<feature type="region of interest" description="Disordered" evidence="2">
    <location>
        <begin position="337"/>
        <end position="391"/>
    </location>
</feature>
<comment type="similarity">
    <text evidence="1">Belongs to the LytR/CpsA/Psr (LCP) family.</text>
</comment>
<feature type="domain" description="Cell envelope-related transcriptional attenuator" evidence="4">
    <location>
        <begin position="105"/>
        <end position="250"/>
    </location>
</feature>
<evidence type="ECO:0000313" key="6">
    <source>
        <dbReference type="Proteomes" id="UP000823963"/>
    </source>
</evidence>
<keyword evidence="3" id="KW-0472">Membrane</keyword>
<organism evidence="5 6">
    <name type="scientific">Candidatus Ligilactobacillus excrementigallinarum</name>
    <dbReference type="NCBI Taxonomy" id="2838641"/>
    <lineage>
        <taxon>Bacteria</taxon>
        <taxon>Bacillati</taxon>
        <taxon>Bacillota</taxon>
        <taxon>Bacilli</taxon>
        <taxon>Lactobacillales</taxon>
        <taxon>Lactobacillaceae</taxon>
        <taxon>Ligilactobacillus</taxon>
    </lineage>
</organism>
<name>A0A9D1UW30_9LACO</name>
<dbReference type="EMBL" id="DXFP01000010">
    <property type="protein sequence ID" value="HIX01446.1"/>
    <property type="molecule type" value="Genomic_DNA"/>
</dbReference>
<proteinExistence type="inferred from homology"/>
<reference evidence="5" key="1">
    <citation type="journal article" date="2021" name="PeerJ">
        <title>Extensive microbial diversity within the chicken gut microbiome revealed by metagenomics and culture.</title>
        <authorList>
            <person name="Gilroy R."/>
            <person name="Ravi A."/>
            <person name="Getino M."/>
            <person name="Pursley I."/>
            <person name="Horton D.L."/>
            <person name="Alikhan N.F."/>
            <person name="Baker D."/>
            <person name="Gharbi K."/>
            <person name="Hall N."/>
            <person name="Watson M."/>
            <person name="Adriaenssens E.M."/>
            <person name="Foster-Nyarko E."/>
            <person name="Jarju S."/>
            <person name="Secka A."/>
            <person name="Antonio M."/>
            <person name="Oren A."/>
            <person name="Chaudhuri R.R."/>
            <person name="La Ragione R."/>
            <person name="Hildebrand F."/>
            <person name="Pallen M.J."/>
        </authorList>
    </citation>
    <scope>NUCLEOTIDE SEQUENCE</scope>
    <source>
        <strain evidence="5">6627</strain>
    </source>
</reference>
<dbReference type="InterPro" id="IPR050922">
    <property type="entry name" value="LytR/CpsA/Psr_CW_biosynth"/>
</dbReference>
<dbReference type="Proteomes" id="UP000823963">
    <property type="component" value="Unassembled WGS sequence"/>
</dbReference>
<feature type="region of interest" description="Disordered" evidence="2">
    <location>
        <begin position="1"/>
        <end position="24"/>
    </location>
</feature>
<sequence>MNNNQHEDFENIPSRTEEYHHRNQKKSSLRKRLCTIFLVVLLIAFYGIGAYGMSILNSAKNAISQAYLPTSNSKKVSKTLKEKKPFSVLLLGTDTGDLGRTFKGRTDTIIVATVNPETEKVTMTSIPRDACVHIDSTGNTYDKINSAYTYGGVKLAVKTVEQTLDIPIDFYMLINMGGLTQIINDLGGVTVVPPLTFSYEGVSVTKGKKVTLNGAQALSYSRMRDDDPQGDYGRQKRQKQIIAAIIKKAMSASSFTKYNKTLQNLDGSLKTNLSYDDIMLIESYYKDAGQHVKSYVLQGDSEMLSGLSYQVIPASEKKKVSNRIRKQLDLDDSTYNFEKDSPFASSTELDSNYSDTTGNEAGTTTDPGYQTPAQTQGTVGTADTGVTAGTY</sequence>
<dbReference type="NCBIfam" id="TIGR00350">
    <property type="entry name" value="lytR_cpsA_psr"/>
    <property type="match status" value="1"/>
</dbReference>
<dbReference type="Pfam" id="PF03816">
    <property type="entry name" value="LytR_cpsA_psr"/>
    <property type="match status" value="1"/>
</dbReference>
<feature type="compositionally biased region" description="Low complexity" evidence="2">
    <location>
        <begin position="373"/>
        <end position="391"/>
    </location>
</feature>
<feature type="compositionally biased region" description="Polar residues" evidence="2">
    <location>
        <begin position="343"/>
        <end position="372"/>
    </location>
</feature>
<dbReference type="AlphaFoldDB" id="A0A9D1UW30"/>
<dbReference type="PANTHER" id="PTHR33392:SF6">
    <property type="entry name" value="POLYISOPRENYL-TEICHOIC ACID--PEPTIDOGLYCAN TEICHOIC ACID TRANSFERASE TAGU"/>
    <property type="match status" value="1"/>
</dbReference>
<feature type="compositionally biased region" description="Basic and acidic residues" evidence="2">
    <location>
        <begin position="1"/>
        <end position="21"/>
    </location>
</feature>
<keyword evidence="3" id="KW-1133">Transmembrane helix</keyword>
<evidence type="ECO:0000256" key="2">
    <source>
        <dbReference type="SAM" id="MobiDB-lite"/>
    </source>
</evidence>
<dbReference type="InterPro" id="IPR004474">
    <property type="entry name" value="LytR_CpsA_psr"/>
</dbReference>
<dbReference type="PANTHER" id="PTHR33392">
    <property type="entry name" value="POLYISOPRENYL-TEICHOIC ACID--PEPTIDOGLYCAN TEICHOIC ACID TRANSFERASE TAGU"/>
    <property type="match status" value="1"/>
</dbReference>
<keyword evidence="3" id="KW-0812">Transmembrane</keyword>
<evidence type="ECO:0000256" key="1">
    <source>
        <dbReference type="ARBA" id="ARBA00006068"/>
    </source>
</evidence>
<gene>
    <name evidence="5" type="ORF">H9861_01655</name>
</gene>
<dbReference type="Gene3D" id="3.40.630.190">
    <property type="entry name" value="LCP protein"/>
    <property type="match status" value="1"/>
</dbReference>
<evidence type="ECO:0000313" key="5">
    <source>
        <dbReference type="EMBL" id="HIX01446.1"/>
    </source>
</evidence>
<reference evidence="5" key="2">
    <citation type="submission" date="2021-04" db="EMBL/GenBank/DDBJ databases">
        <authorList>
            <person name="Gilroy R."/>
        </authorList>
    </citation>
    <scope>NUCLEOTIDE SEQUENCE</scope>
    <source>
        <strain evidence="5">6627</strain>
    </source>
</reference>
<evidence type="ECO:0000259" key="4">
    <source>
        <dbReference type="Pfam" id="PF03816"/>
    </source>
</evidence>
<comment type="caution">
    <text evidence="5">The sequence shown here is derived from an EMBL/GenBank/DDBJ whole genome shotgun (WGS) entry which is preliminary data.</text>
</comment>
<protein>
    <submittedName>
        <fullName evidence="5">LCP family protein</fullName>
    </submittedName>
</protein>